<sequence length="181" mass="20262">MEKNKSERIDISKKASEVQISRMGKALQGATVEARLNALSQLFGEGDFLVPYSVFLLTGVSPFAKPEEPQDVAIQRSVIGKLARIYKSGEGFVIRFQKPHEVVTVLLPIFRKNGNKREVQGSLDLEIENFSKIELFPSDKGVKVKFEGIKVGKGWLKLPLPSLVIKGDWGHLMGFKFYLAR</sequence>
<protein>
    <submittedName>
        <fullName evidence="1">Uncharacterized protein</fullName>
    </submittedName>
</protein>
<dbReference type="RefSeq" id="WP_346821888.1">
    <property type="nucleotide sequence ID" value="NZ_JBDKWZ010000007.1"/>
</dbReference>
<gene>
    <name evidence="1" type="ORF">AAG747_14440</name>
</gene>
<dbReference type="AlphaFoldDB" id="A0AAW9S9J7"/>
<accession>A0AAW9S9J7</accession>
<name>A0AAW9S9J7_9BACT</name>
<proteinExistence type="predicted"/>
<reference evidence="1 2" key="1">
    <citation type="submission" date="2024-04" db="EMBL/GenBank/DDBJ databases">
        <title>Novel genus in family Flammeovirgaceae.</title>
        <authorList>
            <person name="Nguyen T.H."/>
            <person name="Vuong T.Q."/>
            <person name="Le H."/>
            <person name="Kim S.-G."/>
        </authorList>
    </citation>
    <scope>NUCLEOTIDE SEQUENCE [LARGE SCALE GENOMIC DNA]</scope>
    <source>
        <strain evidence="1 2">JCM 23209</strain>
    </source>
</reference>
<keyword evidence="2" id="KW-1185">Reference proteome</keyword>
<dbReference type="EMBL" id="JBDKWZ010000007">
    <property type="protein sequence ID" value="MEN7549118.1"/>
    <property type="molecule type" value="Genomic_DNA"/>
</dbReference>
<evidence type="ECO:0000313" key="2">
    <source>
        <dbReference type="Proteomes" id="UP001403385"/>
    </source>
</evidence>
<comment type="caution">
    <text evidence="1">The sequence shown here is derived from an EMBL/GenBank/DDBJ whole genome shotgun (WGS) entry which is preliminary data.</text>
</comment>
<evidence type="ECO:0000313" key="1">
    <source>
        <dbReference type="EMBL" id="MEN7549118.1"/>
    </source>
</evidence>
<organism evidence="1 2">
    <name type="scientific">Rapidithrix thailandica</name>
    <dbReference type="NCBI Taxonomy" id="413964"/>
    <lineage>
        <taxon>Bacteria</taxon>
        <taxon>Pseudomonadati</taxon>
        <taxon>Bacteroidota</taxon>
        <taxon>Cytophagia</taxon>
        <taxon>Cytophagales</taxon>
        <taxon>Flammeovirgaceae</taxon>
        <taxon>Rapidithrix</taxon>
    </lineage>
</organism>
<dbReference type="Proteomes" id="UP001403385">
    <property type="component" value="Unassembled WGS sequence"/>
</dbReference>